<dbReference type="AlphaFoldDB" id="A0A4R2GND3"/>
<gene>
    <name evidence="3" type="ORF">EV194_101446</name>
</gene>
<name>A0A4R2GND3_9BACT</name>
<dbReference type="Pfam" id="PF01969">
    <property type="entry name" value="Ni_insertion"/>
    <property type="match status" value="2"/>
</dbReference>
<dbReference type="PANTHER" id="PTHR36566">
    <property type="entry name" value="NICKEL INSERTION PROTEIN-RELATED"/>
    <property type="match status" value="1"/>
</dbReference>
<sequence length="269" mass="29385">MQLFINASGGFAGDMFSAALISAGADEKTVTSYMKAAAEKIGKAAVCHLLTADGSSRMLIEVEHHHGHLSSHKALHLLEHLFEDFKIEQPYREFGFKALKALIQAEKIAHETHDFDMDHHHFHHHHEHSHDHENGHHHHQENHEPEAWLHEAQDILIDIMGAVTGLQLLKAPVHASLAAPVAYGGGSVSFSHGTLKVPAPATIVMIETNQMPVTAGPIEIELFTPTGAALLTALDAVKVDPLPNKPPLYKGSSRGTKDLPIPPLEIMLF</sequence>
<dbReference type="OrthoDB" id="9765625at2"/>
<feature type="region of interest" description="Disordered" evidence="2">
    <location>
        <begin position="122"/>
        <end position="143"/>
    </location>
</feature>
<protein>
    <submittedName>
        <fullName evidence="3">Uncharacterized protein DUF111</fullName>
    </submittedName>
</protein>
<proteinExistence type="predicted"/>
<keyword evidence="1" id="KW-0533">Nickel</keyword>
<comment type="caution">
    <text evidence="3">The sequence shown here is derived from an EMBL/GenBank/DDBJ whole genome shotgun (WGS) entry which is preliminary data.</text>
</comment>
<evidence type="ECO:0000313" key="4">
    <source>
        <dbReference type="Proteomes" id="UP000295221"/>
    </source>
</evidence>
<keyword evidence="4" id="KW-1185">Reference proteome</keyword>
<accession>A0A4R2GND3</accession>
<dbReference type="EMBL" id="SLWK01000001">
    <property type="protein sequence ID" value="TCO10814.1"/>
    <property type="molecule type" value="Genomic_DNA"/>
</dbReference>
<organism evidence="3 4">
    <name type="scientific">Natronoflexus pectinivorans</name>
    <dbReference type="NCBI Taxonomy" id="682526"/>
    <lineage>
        <taxon>Bacteria</taxon>
        <taxon>Pseudomonadati</taxon>
        <taxon>Bacteroidota</taxon>
        <taxon>Bacteroidia</taxon>
        <taxon>Marinilabiliales</taxon>
        <taxon>Marinilabiliaceae</taxon>
        <taxon>Natronoflexus</taxon>
    </lineage>
</organism>
<reference evidence="3 4" key="1">
    <citation type="submission" date="2019-03" db="EMBL/GenBank/DDBJ databases">
        <title>Genomic Encyclopedia of Type Strains, Phase IV (KMG-IV): sequencing the most valuable type-strain genomes for metagenomic binning, comparative biology and taxonomic classification.</title>
        <authorList>
            <person name="Goeker M."/>
        </authorList>
    </citation>
    <scope>NUCLEOTIDE SEQUENCE [LARGE SCALE GENOMIC DNA]</scope>
    <source>
        <strain evidence="3 4">DSM 24179</strain>
    </source>
</reference>
<dbReference type="Proteomes" id="UP000295221">
    <property type="component" value="Unassembled WGS sequence"/>
</dbReference>
<evidence type="ECO:0000256" key="1">
    <source>
        <dbReference type="ARBA" id="ARBA00022596"/>
    </source>
</evidence>
<dbReference type="InterPro" id="IPR002822">
    <property type="entry name" value="Ni_insertion"/>
</dbReference>
<evidence type="ECO:0000256" key="2">
    <source>
        <dbReference type="SAM" id="MobiDB-lite"/>
    </source>
</evidence>
<dbReference type="RefSeq" id="WP_132431615.1">
    <property type="nucleotide sequence ID" value="NZ_SLWK01000001.1"/>
</dbReference>
<dbReference type="PANTHER" id="PTHR36566:SF1">
    <property type="entry name" value="PYRIDINIUM-3,5-BISTHIOCARBOXYLIC ACID MONONUCLEOTIDE NICKEL INSERTION PROTEIN"/>
    <property type="match status" value="1"/>
</dbReference>
<evidence type="ECO:0000313" key="3">
    <source>
        <dbReference type="EMBL" id="TCO10814.1"/>
    </source>
</evidence>